<proteinExistence type="inferred from homology"/>
<feature type="region of interest" description="Disordered" evidence="4">
    <location>
        <begin position="192"/>
        <end position="247"/>
    </location>
</feature>
<keyword evidence="7" id="KW-1185">Reference proteome</keyword>
<comment type="subunit">
    <text evidence="2">Homotrimer.</text>
</comment>
<evidence type="ECO:0000313" key="6">
    <source>
        <dbReference type="Ensembl" id="ENSCPVP00000024521.1"/>
    </source>
</evidence>
<dbReference type="InterPro" id="IPR015867">
    <property type="entry name" value="N-reg_PII/ATP_PRibTrfase_C"/>
</dbReference>
<feature type="compositionally biased region" description="Polar residues" evidence="4">
    <location>
        <begin position="234"/>
        <end position="247"/>
    </location>
</feature>
<feature type="chain" id="PRO_5043927321" evidence="5">
    <location>
        <begin position="18"/>
        <end position="247"/>
    </location>
</feature>
<reference evidence="6" key="1">
    <citation type="submission" date="2025-08" db="UniProtKB">
        <authorList>
            <consortium name="Ensembl"/>
        </authorList>
    </citation>
    <scope>IDENTIFICATION</scope>
</reference>
<evidence type="ECO:0000256" key="4">
    <source>
        <dbReference type="SAM" id="MobiDB-lite"/>
    </source>
</evidence>
<evidence type="ECO:0000256" key="2">
    <source>
        <dbReference type="ARBA" id="ARBA00011233"/>
    </source>
</evidence>
<dbReference type="InterPro" id="IPR011322">
    <property type="entry name" value="N-reg_PII-like_a/b"/>
</dbReference>
<dbReference type="Pfam" id="PF03091">
    <property type="entry name" value="CutA1"/>
    <property type="match status" value="1"/>
</dbReference>
<reference evidence="6" key="2">
    <citation type="submission" date="2025-09" db="UniProtKB">
        <authorList>
            <consortium name="Ensembl"/>
        </authorList>
    </citation>
    <scope>IDENTIFICATION</scope>
</reference>
<evidence type="ECO:0000256" key="5">
    <source>
        <dbReference type="SAM" id="SignalP"/>
    </source>
</evidence>
<dbReference type="Proteomes" id="UP000694382">
    <property type="component" value="Unassembled WGS sequence"/>
</dbReference>
<keyword evidence="3 5" id="KW-0732">Signal</keyword>
<organism evidence="6 7">
    <name type="scientific">Geospiza parvula</name>
    <name type="common">Small tree-finch</name>
    <name type="synonym">Camarhynchus parvulus</name>
    <dbReference type="NCBI Taxonomy" id="87175"/>
    <lineage>
        <taxon>Eukaryota</taxon>
        <taxon>Metazoa</taxon>
        <taxon>Chordata</taxon>
        <taxon>Craniata</taxon>
        <taxon>Vertebrata</taxon>
        <taxon>Euteleostomi</taxon>
        <taxon>Archelosauria</taxon>
        <taxon>Archosauria</taxon>
        <taxon>Dinosauria</taxon>
        <taxon>Saurischia</taxon>
        <taxon>Theropoda</taxon>
        <taxon>Coelurosauria</taxon>
        <taxon>Aves</taxon>
        <taxon>Neognathae</taxon>
        <taxon>Neoaves</taxon>
        <taxon>Telluraves</taxon>
        <taxon>Australaves</taxon>
        <taxon>Passeriformes</taxon>
        <taxon>Thraupidae</taxon>
        <taxon>Camarhynchus</taxon>
    </lineage>
</organism>
<dbReference type="Gene3D" id="3.30.70.120">
    <property type="match status" value="1"/>
</dbReference>
<accession>A0A8U8BPF1</accession>
<name>A0A8U8BPF1_GEOPR</name>
<feature type="region of interest" description="Disordered" evidence="4">
    <location>
        <begin position="39"/>
        <end position="83"/>
    </location>
</feature>
<dbReference type="InterPro" id="IPR004323">
    <property type="entry name" value="Ion_tolerance_CutA"/>
</dbReference>
<comment type="similarity">
    <text evidence="1">Belongs to the CutA family.</text>
</comment>
<evidence type="ECO:0000256" key="1">
    <source>
        <dbReference type="ARBA" id="ARBA00010169"/>
    </source>
</evidence>
<dbReference type="PANTHER" id="PTHR23419:SF1">
    <property type="entry name" value="PROTEIN CUTA"/>
    <property type="match status" value="1"/>
</dbReference>
<protein>
    <submittedName>
        <fullName evidence="6">Uncharacterized protein</fullName>
    </submittedName>
</protein>
<dbReference type="GO" id="GO:0010038">
    <property type="term" value="P:response to metal ion"/>
    <property type="evidence" value="ECO:0007669"/>
    <property type="project" value="InterPro"/>
</dbReference>
<dbReference type="PANTHER" id="PTHR23419">
    <property type="entry name" value="DIVALENT CATION TOLERANCE CUTA-RELATED"/>
    <property type="match status" value="1"/>
</dbReference>
<dbReference type="Ensembl" id="ENSCPVT00000025791.1">
    <property type="protein sequence ID" value="ENSCPVP00000024521.1"/>
    <property type="gene ID" value="ENSCPVG00000017616.1"/>
</dbReference>
<feature type="compositionally biased region" description="Gly residues" evidence="4">
    <location>
        <begin position="65"/>
        <end position="76"/>
    </location>
</feature>
<sequence>MRAAWAALSLLLLPGLGRRVTVTATATATATASTATTAATMEGTATGTATGTEGTATGTPTATGGTCGGAGNGTSGDKGDTGGDTGEVSAAFVTCPNLSVATELARSLVQQRLAACVNIIPGVTSVYTWQGKLEEDSEVLLMIKTRSSRVPALSDFVRSHHPYEVPEVVALPVAQGNAPYLRWVLRQRAPLRHPKTAQKQPPKHPNNSPKPPLRHPKNSPKTAPKPPLRHPKTSPKTAPKTSPKNTS</sequence>
<feature type="compositionally biased region" description="Low complexity" evidence="4">
    <location>
        <begin position="39"/>
        <end position="64"/>
    </location>
</feature>
<evidence type="ECO:0000256" key="3">
    <source>
        <dbReference type="ARBA" id="ARBA00022729"/>
    </source>
</evidence>
<dbReference type="GO" id="GO:0005507">
    <property type="term" value="F:copper ion binding"/>
    <property type="evidence" value="ECO:0007669"/>
    <property type="project" value="TreeGrafter"/>
</dbReference>
<dbReference type="SUPFAM" id="SSF54913">
    <property type="entry name" value="GlnB-like"/>
    <property type="match status" value="1"/>
</dbReference>
<feature type="signal peptide" evidence="5">
    <location>
        <begin position="1"/>
        <end position="17"/>
    </location>
</feature>
<dbReference type="AlphaFoldDB" id="A0A8U8BPF1"/>
<evidence type="ECO:0000313" key="7">
    <source>
        <dbReference type="Proteomes" id="UP000694382"/>
    </source>
</evidence>